<dbReference type="Pfam" id="PF00551">
    <property type="entry name" value="Formyl_trans_N"/>
    <property type="match status" value="1"/>
</dbReference>
<dbReference type="EMBL" id="MNVN01000015">
    <property type="protein sequence ID" value="OIO30706.1"/>
    <property type="molecule type" value="Genomic_DNA"/>
</dbReference>
<comment type="caution">
    <text evidence="7">The sequence shown here is derived from an EMBL/GenBank/DDBJ whole genome shotgun (WGS) entry which is preliminary data.</text>
</comment>
<dbReference type="InterPro" id="IPR011034">
    <property type="entry name" value="Formyl_transferase-like_C_sf"/>
</dbReference>
<evidence type="ECO:0000259" key="5">
    <source>
        <dbReference type="Pfam" id="PF00551"/>
    </source>
</evidence>
<evidence type="ECO:0000256" key="4">
    <source>
        <dbReference type="ARBA" id="ARBA00022917"/>
    </source>
</evidence>
<dbReference type="PANTHER" id="PTHR11138:SF5">
    <property type="entry name" value="METHIONYL-TRNA FORMYLTRANSFERASE, MITOCHONDRIAL"/>
    <property type="match status" value="1"/>
</dbReference>
<dbReference type="PANTHER" id="PTHR11138">
    <property type="entry name" value="METHIONYL-TRNA FORMYLTRANSFERASE"/>
    <property type="match status" value="1"/>
</dbReference>
<feature type="domain" description="Formyl transferase N-terminal" evidence="5">
    <location>
        <begin position="34"/>
        <end position="188"/>
    </location>
</feature>
<dbReference type="InterPro" id="IPR005793">
    <property type="entry name" value="Formyl_trans_C"/>
</dbReference>
<dbReference type="InterPro" id="IPR002376">
    <property type="entry name" value="Formyl_transf_N"/>
</dbReference>
<evidence type="ECO:0000313" key="8">
    <source>
        <dbReference type="Proteomes" id="UP000181992"/>
    </source>
</evidence>
<name>A0A1J4V0L4_9BACT</name>
<dbReference type="GO" id="GO:0005829">
    <property type="term" value="C:cytosol"/>
    <property type="evidence" value="ECO:0007669"/>
    <property type="project" value="TreeGrafter"/>
</dbReference>
<dbReference type="AlphaFoldDB" id="A0A1J4V0L4"/>
<feature type="domain" description="Formyl transferase C-terminal" evidence="6">
    <location>
        <begin position="215"/>
        <end position="307"/>
    </location>
</feature>
<evidence type="ECO:0000259" key="6">
    <source>
        <dbReference type="Pfam" id="PF02911"/>
    </source>
</evidence>
<evidence type="ECO:0000256" key="1">
    <source>
        <dbReference type="ARBA" id="ARBA00010699"/>
    </source>
</evidence>
<dbReference type="Gene3D" id="3.40.50.12230">
    <property type="match status" value="1"/>
</dbReference>
<sequence length="311" mass="34824">MNKETNNIRIAFWGTSRISVIVLEEMAHAGILPTLIITAPAKPKGRKLVLTSSEVKVWADAHHIPTLEPIELKSEEFVKTLGADWDLFIITSYGKIVPRTILDLPKQGTLNVHPSLLPQLRGASPIQSGILADVEPGTTHETGVTIIQIDEEVDHGPIVVQEKISIPHWPPKASKLEETLGVLGGKLLAQTIPFWVSGSITPKEQCHDQATYTKKMTKGSGQIYLDDDPVRMYRKIRAFDVWPRAFFITLQKRSLRPGRESVDSEIRIIVTEAHLEKDLVGIQKLVLDRVIPEGKKEMAYKDFLRGQRNSE</sequence>
<dbReference type="SUPFAM" id="SSF53328">
    <property type="entry name" value="Formyltransferase"/>
    <property type="match status" value="1"/>
</dbReference>
<accession>A0A1J4V0L4</accession>
<dbReference type="STRING" id="1805281.AUJ77_02770"/>
<protein>
    <recommendedName>
        <fullName evidence="2">methionyl-tRNA formyltransferase</fullName>
        <ecNumber evidence="2">2.1.2.9</ecNumber>
    </recommendedName>
</protein>
<keyword evidence="4" id="KW-0648">Protein biosynthesis</keyword>
<evidence type="ECO:0000256" key="3">
    <source>
        <dbReference type="ARBA" id="ARBA00022679"/>
    </source>
</evidence>
<keyword evidence="3" id="KW-0808">Transferase</keyword>
<reference evidence="7 8" key="1">
    <citation type="journal article" date="2016" name="Environ. Microbiol.">
        <title>Genomic resolution of a cold subsurface aquifer community provides metabolic insights for novel microbes adapted to high CO concentrations.</title>
        <authorList>
            <person name="Probst A.J."/>
            <person name="Castelle C.J."/>
            <person name="Singh A."/>
            <person name="Brown C.T."/>
            <person name="Anantharaman K."/>
            <person name="Sharon I."/>
            <person name="Hug L.A."/>
            <person name="Burstein D."/>
            <person name="Emerson J.B."/>
            <person name="Thomas B.C."/>
            <person name="Banfield J.F."/>
        </authorList>
    </citation>
    <scope>NUCLEOTIDE SEQUENCE [LARGE SCALE GENOMIC DNA]</scope>
    <source>
        <strain evidence="7">CG1_02_43_90</strain>
    </source>
</reference>
<evidence type="ECO:0000256" key="2">
    <source>
        <dbReference type="ARBA" id="ARBA00012261"/>
    </source>
</evidence>
<dbReference type="InterPro" id="IPR036477">
    <property type="entry name" value="Formyl_transf_N_sf"/>
</dbReference>
<comment type="similarity">
    <text evidence="1">Belongs to the Fmt family.</text>
</comment>
<dbReference type="GO" id="GO:0004479">
    <property type="term" value="F:methionyl-tRNA formyltransferase activity"/>
    <property type="evidence" value="ECO:0007669"/>
    <property type="project" value="UniProtKB-EC"/>
</dbReference>
<dbReference type="Pfam" id="PF02911">
    <property type="entry name" value="Formyl_trans_C"/>
    <property type="match status" value="1"/>
</dbReference>
<gene>
    <name evidence="7" type="ORF">AUJ77_02770</name>
</gene>
<evidence type="ECO:0000313" key="7">
    <source>
        <dbReference type="EMBL" id="OIO30706.1"/>
    </source>
</evidence>
<dbReference type="SUPFAM" id="SSF50486">
    <property type="entry name" value="FMT C-terminal domain-like"/>
    <property type="match status" value="1"/>
</dbReference>
<organism evidence="7 8">
    <name type="scientific">Candidatus Nomurabacteria bacterium CG1_02_43_90</name>
    <dbReference type="NCBI Taxonomy" id="1805281"/>
    <lineage>
        <taxon>Bacteria</taxon>
        <taxon>Candidatus Nomuraibacteriota</taxon>
    </lineage>
</organism>
<dbReference type="InterPro" id="IPR041711">
    <property type="entry name" value="Met-tRNA-FMT_N"/>
</dbReference>
<dbReference type="CDD" id="cd08646">
    <property type="entry name" value="FMT_core_Met-tRNA-FMT_N"/>
    <property type="match status" value="1"/>
</dbReference>
<proteinExistence type="inferred from homology"/>
<dbReference type="EC" id="2.1.2.9" evidence="2"/>
<dbReference type="Proteomes" id="UP000181992">
    <property type="component" value="Unassembled WGS sequence"/>
</dbReference>